<dbReference type="CDD" id="cd03230">
    <property type="entry name" value="ABC_DR_subfamily_A"/>
    <property type="match status" value="1"/>
</dbReference>
<dbReference type="Proteomes" id="UP001281130">
    <property type="component" value="Unassembled WGS sequence"/>
</dbReference>
<evidence type="ECO:0000256" key="1">
    <source>
        <dbReference type="ARBA" id="ARBA00004202"/>
    </source>
</evidence>
<dbReference type="EMBL" id="JAWXXX010000002">
    <property type="protein sequence ID" value="MDX5895451.1"/>
    <property type="molecule type" value="Genomic_DNA"/>
</dbReference>
<evidence type="ECO:0000313" key="8">
    <source>
        <dbReference type="EMBL" id="AHY48192.1"/>
    </source>
</evidence>
<name>A0A023X6X1_RUBRA</name>
<proteinExistence type="inferred from homology"/>
<sequence length="239" mass="26003">MQTREADNRKVCPSAKETVIRVRGLRKSYGDVVAVDGVDLDVYRGEIFGILGPEGSGKTTTLEMIKGLSKPDAGEVEVAGYDAVREPLKLKRIVGMQLQTTALFDFLTIRETLELFAELCDADSSPRRIDGLLGSVSLARETKVRVDGLSADQQQRLSLALALVNDPKIVFLDEPTKGLDPQARQNLWDLVEGIRAGGRSVVLATRCAEEAEALCDRVAILDRGRLRSTLWGGPEPGSP</sequence>
<comment type="subcellular location">
    <subcellularLocation>
        <location evidence="1">Cell membrane</location>
        <topology evidence="1">Peripheral membrane protein</topology>
    </subcellularLocation>
</comment>
<reference evidence="8 10" key="1">
    <citation type="submission" date="2014-03" db="EMBL/GenBank/DDBJ databases">
        <title>Complete genome sequence of the Radio-Resistant Rubrobacter radiotolerans RSPS-4.</title>
        <authorList>
            <person name="Egas C.C."/>
            <person name="Barroso C.C."/>
            <person name="Froufe H.J.C."/>
            <person name="Pacheco J.J."/>
            <person name="Albuquerque L.L."/>
            <person name="da Costa M.M.S."/>
        </authorList>
    </citation>
    <scope>NUCLEOTIDE SEQUENCE [LARGE SCALE GENOMIC DNA]</scope>
    <source>
        <strain evidence="8 10">RSPS-4</strain>
        <plasmid evidence="8 10">1</plasmid>
    </source>
</reference>
<feature type="domain" description="ABC transporter" evidence="7">
    <location>
        <begin position="20"/>
        <end position="239"/>
    </location>
</feature>
<dbReference type="SMART" id="SM00382">
    <property type="entry name" value="AAA"/>
    <property type="match status" value="1"/>
</dbReference>
<geneLocation type="plasmid" evidence="8">
    <name>1</name>
</geneLocation>
<accession>A0A023X6X1</accession>
<keyword evidence="6" id="KW-0046">Antibiotic resistance</keyword>
<evidence type="ECO:0000256" key="3">
    <source>
        <dbReference type="ARBA" id="ARBA00022448"/>
    </source>
</evidence>
<dbReference type="KEGG" id="rrd:RradSPS_2909"/>
<evidence type="ECO:0000256" key="2">
    <source>
        <dbReference type="ARBA" id="ARBA00005417"/>
    </source>
</evidence>
<dbReference type="GO" id="GO:0046677">
    <property type="term" value="P:response to antibiotic"/>
    <property type="evidence" value="ECO:0007669"/>
    <property type="project" value="UniProtKB-KW"/>
</dbReference>
<dbReference type="Gene3D" id="3.40.50.300">
    <property type="entry name" value="P-loop containing nucleotide triphosphate hydrolases"/>
    <property type="match status" value="1"/>
</dbReference>
<evidence type="ECO:0000313" key="10">
    <source>
        <dbReference type="Proteomes" id="UP000025229"/>
    </source>
</evidence>
<dbReference type="HOGENOM" id="CLU_000604_1_2_11"/>
<dbReference type="GO" id="GO:0016887">
    <property type="term" value="F:ATP hydrolysis activity"/>
    <property type="evidence" value="ECO:0007669"/>
    <property type="project" value="InterPro"/>
</dbReference>
<dbReference type="OrthoDB" id="9804819at2"/>
<reference evidence="9" key="2">
    <citation type="submission" date="2023-11" db="EMBL/GenBank/DDBJ databases">
        <title>MicrobeMod: A computational toolkit for identifying prokaryotic methylation and restriction-modification with nanopore sequencing.</title>
        <authorList>
            <person name="Crits-Christoph A."/>
            <person name="Kang S.C."/>
            <person name="Lee H."/>
            <person name="Ostrov N."/>
        </authorList>
    </citation>
    <scope>NUCLEOTIDE SEQUENCE</scope>
    <source>
        <strain evidence="9">ATCC 51242</strain>
    </source>
</reference>
<dbReference type="SUPFAM" id="SSF52540">
    <property type="entry name" value="P-loop containing nucleoside triphosphate hydrolases"/>
    <property type="match status" value="1"/>
</dbReference>
<keyword evidence="8" id="KW-0614">Plasmid</keyword>
<dbReference type="PROSITE" id="PS50893">
    <property type="entry name" value="ABC_TRANSPORTER_2"/>
    <property type="match status" value="1"/>
</dbReference>
<evidence type="ECO:0000256" key="5">
    <source>
        <dbReference type="ARBA" id="ARBA00022840"/>
    </source>
</evidence>
<evidence type="ECO:0000256" key="6">
    <source>
        <dbReference type="ARBA" id="ARBA00023251"/>
    </source>
</evidence>
<dbReference type="InterPro" id="IPR003593">
    <property type="entry name" value="AAA+_ATPase"/>
</dbReference>
<gene>
    <name evidence="8" type="ORF">RradSPS_2909</name>
    <name evidence="9" type="ORF">SIL72_15595</name>
</gene>
<evidence type="ECO:0000313" key="9">
    <source>
        <dbReference type="EMBL" id="MDX5895451.1"/>
    </source>
</evidence>
<dbReference type="InterPro" id="IPR003439">
    <property type="entry name" value="ABC_transporter-like_ATP-bd"/>
</dbReference>
<evidence type="ECO:0000256" key="4">
    <source>
        <dbReference type="ARBA" id="ARBA00022741"/>
    </source>
</evidence>
<dbReference type="AlphaFoldDB" id="A0A023X6X1"/>
<dbReference type="PANTHER" id="PTHR42711:SF5">
    <property type="entry name" value="ABC TRANSPORTER ATP-BINDING PROTEIN NATA"/>
    <property type="match status" value="1"/>
</dbReference>
<dbReference type="InterPro" id="IPR050763">
    <property type="entry name" value="ABC_transporter_ATP-binding"/>
</dbReference>
<keyword evidence="5 9" id="KW-0067">ATP-binding</keyword>
<dbReference type="eggNOG" id="COG1131">
    <property type="taxonomic scope" value="Bacteria"/>
</dbReference>
<dbReference type="Proteomes" id="UP000025229">
    <property type="component" value="Plasmid 1"/>
</dbReference>
<dbReference type="GO" id="GO:0005886">
    <property type="term" value="C:plasma membrane"/>
    <property type="evidence" value="ECO:0007669"/>
    <property type="project" value="UniProtKB-SubCell"/>
</dbReference>
<dbReference type="GO" id="GO:0005524">
    <property type="term" value="F:ATP binding"/>
    <property type="evidence" value="ECO:0007669"/>
    <property type="project" value="UniProtKB-KW"/>
</dbReference>
<keyword evidence="4" id="KW-0547">Nucleotide-binding</keyword>
<evidence type="ECO:0000259" key="7">
    <source>
        <dbReference type="PROSITE" id="PS50893"/>
    </source>
</evidence>
<dbReference type="Pfam" id="PF00005">
    <property type="entry name" value="ABC_tran"/>
    <property type="match status" value="1"/>
</dbReference>
<keyword evidence="3" id="KW-0813">Transport</keyword>
<dbReference type="EMBL" id="CP007515">
    <property type="protein sequence ID" value="AHY48192.1"/>
    <property type="molecule type" value="Genomic_DNA"/>
</dbReference>
<protein>
    <submittedName>
        <fullName evidence="9">ABC transporter ATP-binding protein</fullName>
    </submittedName>
    <submittedName>
        <fullName evidence="8">ABC-type multidrug transport system ATPase component</fullName>
    </submittedName>
</protein>
<organism evidence="8 10">
    <name type="scientific">Rubrobacter radiotolerans</name>
    <name type="common">Arthrobacter radiotolerans</name>
    <dbReference type="NCBI Taxonomy" id="42256"/>
    <lineage>
        <taxon>Bacteria</taxon>
        <taxon>Bacillati</taxon>
        <taxon>Actinomycetota</taxon>
        <taxon>Rubrobacteria</taxon>
        <taxon>Rubrobacterales</taxon>
        <taxon>Rubrobacteraceae</taxon>
        <taxon>Rubrobacter</taxon>
    </lineage>
</organism>
<comment type="similarity">
    <text evidence="2">Belongs to the ABC transporter superfamily.</text>
</comment>
<dbReference type="RefSeq" id="WP_051590028.1">
    <property type="nucleotide sequence ID" value="NZ_CP007515.1"/>
</dbReference>
<dbReference type="InterPro" id="IPR027417">
    <property type="entry name" value="P-loop_NTPase"/>
</dbReference>
<keyword evidence="10" id="KW-1185">Reference proteome</keyword>
<dbReference type="PANTHER" id="PTHR42711">
    <property type="entry name" value="ABC TRANSPORTER ATP-BINDING PROTEIN"/>
    <property type="match status" value="1"/>
</dbReference>